<dbReference type="RefSeq" id="WP_121988323.1">
    <property type="nucleotide sequence ID" value="NZ_OUNR01000001.1"/>
</dbReference>
<dbReference type="OrthoDB" id="9765111at2"/>
<evidence type="ECO:0000256" key="5">
    <source>
        <dbReference type="SAM" id="Phobius"/>
    </source>
</evidence>
<keyword evidence="4" id="KW-0233">DNA recombination</keyword>
<keyword evidence="5" id="KW-1133">Transmembrane helix</keyword>
<keyword evidence="3" id="KW-0175">Coiled coil</keyword>
<dbReference type="AlphaFoldDB" id="A0A330L3P0"/>
<comment type="similarity">
    <text evidence="2">Belongs to the RmuC family.</text>
</comment>
<keyword evidence="7" id="KW-1185">Reference proteome</keyword>
<gene>
    <name evidence="6" type="ORF">NITLEN_10939</name>
</gene>
<dbReference type="FunCoup" id="A0A330L3P0">
    <property type="interactions" value="95"/>
</dbReference>
<keyword evidence="5" id="KW-0812">Transmembrane</keyword>
<proteinExistence type="inferred from homology"/>
<evidence type="ECO:0000256" key="1">
    <source>
        <dbReference type="ARBA" id="ARBA00003416"/>
    </source>
</evidence>
<dbReference type="GO" id="GO:0006310">
    <property type="term" value="P:DNA recombination"/>
    <property type="evidence" value="ECO:0007669"/>
    <property type="project" value="UniProtKB-KW"/>
</dbReference>
<dbReference type="InParanoid" id="A0A330L3P0"/>
<dbReference type="Pfam" id="PF02646">
    <property type="entry name" value="RmuC"/>
    <property type="match status" value="1"/>
</dbReference>
<protein>
    <submittedName>
        <fullName evidence="6">Putative DNA recombination protein RmuC</fullName>
    </submittedName>
</protein>
<feature type="transmembrane region" description="Helical" evidence="5">
    <location>
        <begin position="6"/>
        <end position="26"/>
    </location>
</feature>
<dbReference type="EMBL" id="OUNR01000001">
    <property type="protein sequence ID" value="SPP63853.1"/>
    <property type="molecule type" value="Genomic_DNA"/>
</dbReference>
<dbReference type="Proteomes" id="UP000248168">
    <property type="component" value="Unassembled WGS sequence"/>
</dbReference>
<reference evidence="7" key="1">
    <citation type="submission" date="2018-04" db="EMBL/GenBank/DDBJ databases">
        <authorList>
            <person name="Lucker S."/>
            <person name="Sakoula D."/>
        </authorList>
    </citation>
    <scope>NUCLEOTIDE SEQUENCE [LARGE SCALE GENOMIC DNA]</scope>
</reference>
<sequence length="462" mass="51760">MDVTGILLGIVIGLVPGALVGWFLGVGRLSRQWQQHTVELSARAERAESLEAELRRQLEQDRLEGGQLRADLATVQQARASAEVRTEEALKHVAEQKQLVDQSRQQLLESFQALSNDALTKNNQAFLNLARVSFETLQAKAEGELSQRQQAIDGLVKPLHDSLQRYDEQMRLLEQSRQSAYGGLDQHLKSLAESHQRLQQETGNLVKALRAPTVRGQWGEITLKRVAELAGMVDHCDFFEQESVTGEDRRFRPDMVVRLPGGRQIIVDAKTVLAAYLDAHEAPDDQRRIDALRRHAAQVRSRMDELSLKAYWTQFERAPEFVVLFLPGEQFLGAALDHDPRLIEEGFTRGVVLATPTTLIALLRAVGYGWRQEQMNAHAEEAGRLGKDLYERMAVLAEHVNDVGQALGKSVSAYNRAVGSLETRILPAARRFKELGVASEKEIPQLEPAELVPRRTLPFDGE</sequence>
<dbReference type="PANTHER" id="PTHR30563">
    <property type="entry name" value="DNA RECOMBINATION PROTEIN RMUC"/>
    <property type="match status" value="1"/>
</dbReference>
<evidence type="ECO:0000313" key="7">
    <source>
        <dbReference type="Proteomes" id="UP000248168"/>
    </source>
</evidence>
<evidence type="ECO:0000256" key="3">
    <source>
        <dbReference type="ARBA" id="ARBA00023054"/>
    </source>
</evidence>
<dbReference type="PANTHER" id="PTHR30563:SF0">
    <property type="entry name" value="DNA RECOMBINATION PROTEIN RMUC"/>
    <property type="match status" value="1"/>
</dbReference>
<comment type="function">
    <text evidence="1">Involved in DNA recombination.</text>
</comment>
<keyword evidence="5" id="KW-0472">Membrane</keyword>
<dbReference type="InterPro" id="IPR003798">
    <property type="entry name" value="DNA_recombination_RmuC"/>
</dbReference>
<evidence type="ECO:0000256" key="2">
    <source>
        <dbReference type="ARBA" id="ARBA00009840"/>
    </source>
</evidence>
<organism evidence="6 7">
    <name type="scientific">Nitrospira lenta</name>
    <dbReference type="NCBI Taxonomy" id="1436998"/>
    <lineage>
        <taxon>Bacteria</taxon>
        <taxon>Pseudomonadati</taxon>
        <taxon>Nitrospirota</taxon>
        <taxon>Nitrospiria</taxon>
        <taxon>Nitrospirales</taxon>
        <taxon>Nitrospiraceae</taxon>
        <taxon>Nitrospira</taxon>
    </lineage>
</organism>
<evidence type="ECO:0000256" key="4">
    <source>
        <dbReference type="ARBA" id="ARBA00023172"/>
    </source>
</evidence>
<accession>A0A330L3P0</accession>
<name>A0A330L3P0_9BACT</name>
<evidence type="ECO:0000313" key="6">
    <source>
        <dbReference type="EMBL" id="SPP63853.1"/>
    </source>
</evidence>